<dbReference type="RefSeq" id="WP_144995118.1">
    <property type="nucleotide sequence ID" value="NZ_CP036281.1"/>
</dbReference>
<dbReference type="InterPro" id="IPR001789">
    <property type="entry name" value="Sig_transdc_resp-reg_receiver"/>
</dbReference>
<dbReference type="Pfam" id="PF00072">
    <property type="entry name" value="Response_reg"/>
    <property type="match status" value="1"/>
</dbReference>
<protein>
    <submittedName>
        <fullName evidence="4">Putative transcriptional regulatory protein pdtaR</fullName>
    </submittedName>
</protein>
<dbReference type="PIRSF" id="PIRSF036382">
    <property type="entry name" value="RR_antiterm"/>
    <property type="match status" value="1"/>
</dbReference>
<accession>A0A518CLD8</accession>
<dbReference type="AlphaFoldDB" id="A0A518CLD8"/>
<evidence type="ECO:0000259" key="3">
    <source>
        <dbReference type="PROSITE" id="PS50921"/>
    </source>
</evidence>
<dbReference type="KEGG" id="plon:Pla110_17610"/>
<dbReference type="GO" id="GO:0000160">
    <property type="term" value="P:phosphorelay signal transduction system"/>
    <property type="evidence" value="ECO:0007669"/>
    <property type="project" value="InterPro"/>
</dbReference>
<dbReference type="Gene3D" id="1.10.10.10">
    <property type="entry name" value="Winged helix-like DNA-binding domain superfamily/Winged helix DNA-binding domain"/>
    <property type="match status" value="1"/>
</dbReference>
<dbReference type="PROSITE" id="PS50110">
    <property type="entry name" value="RESPONSE_REGULATORY"/>
    <property type="match status" value="1"/>
</dbReference>
<gene>
    <name evidence="4" type="primary">pdtaR</name>
    <name evidence="4" type="ORF">Pla110_17610</name>
</gene>
<dbReference type="SUPFAM" id="SSF52172">
    <property type="entry name" value="CheY-like"/>
    <property type="match status" value="1"/>
</dbReference>
<feature type="domain" description="ANTAR" evidence="3">
    <location>
        <begin position="126"/>
        <end position="187"/>
    </location>
</feature>
<evidence type="ECO:0000313" key="5">
    <source>
        <dbReference type="Proteomes" id="UP000317178"/>
    </source>
</evidence>
<dbReference type="GO" id="GO:0003723">
    <property type="term" value="F:RNA binding"/>
    <property type="evidence" value="ECO:0007669"/>
    <property type="project" value="InterPro"/>
</dbReference>
<dbReference type="PANTHER" id="PTHR43367:SF1">
    <property type="entry name" value="TWO-COMPONENT RESPONSE REGULATOR-LIKE APRR6-RELATED"/>
    <property type="match status" value="1"/>
</dbReference>
<sequence length="195" mass="22008">MNENATIYLAIGCEESRPVIEQMLKSLNHKVPVVTDSGMRLIHASAEKKPDLLISGIHLSDMAGIDALIECGKVDPVPSIIISNTAEYDKVRKAMEDHVMAFLTEPVAMADLKPAIFLVQKRFEQFEELRKENAELKMALETRKWVERAKGIIMKSKDVDEETAFRELRRMANDRRAKMLDVAKVIVEGAELLES</sequence>
<dbReference type="Gene3D" id="3.40.50.2300">
    <property type="match status" value="1"/>
</dbReference>
<reference evidence="4 5" key="1">
    <citation type="submission" date="2019-02" db="EMBL/GenBank/DDBJ databases">
        <title>Deep-cultivation of Planctomycetes and their phenomic and genomic characterization uncovers novel biology.</title>
        <authorList>
            <person name="Wiegand S."/>
            <person name="Jogler M."/>
            <person name="Boedeker C."/>
            <person name="Pinto D."/>
            <person name="Vollmers J."/>
            <person name="Rivas-Marin E."/>
            <person name="Kohn T."/>
            <person name="Peeters S.H."/>
            <person name="Heuer A."/>
            <person name="Rast P."/>
            <person name="Oberbeckmann S."/>
            <person name="Bunk B."/>
            <person name="Jeske O."/>
            <person name="Meyerdierks A."/>
            <person name="Storesund J.E."/>
            <person name="Kallscheuer N."/>
            <person name="Luecker S."/>
            <person name="Lage O.M."/>
            <person name="Pohl T."/>
            <person name="Merkel B.J."/>
            <person name="Hornburger P."/>
            <person name="Mueller R.-W."/>
            <person name="Bruemmer F."/>
            <person name="Labrenz M."/>
            <person name="Spormann A.M."/>
            <person name="Op den Camp H."/>
            <person name="Overmann J."/>
            <person name="Amann R."/>
            <person name="Jetten M.S.M."/>
            <person name="Mascher T."/>
            <person name="Medema M.H."/>
            <person name="Devos D.P."/>
            <person name="Kaster A.-K."/>
            <person name="Ovreas L."/>
            <person name="Rohde M."/>
            <person name="Galperin M.Y."/>
            <person name="Jogler C."/>
        </authorList>
    </citation>
    <scope>NUCLEOTIDE SEQUENCE [LARGE SCALE GENOMIC DNA]</scope>
    <source>
        <strain evidence="4 5">Pla110</strain>
    </source>
</reference>
<dbReference type="InterPro" id="IPR036388">
    <property type="entry name" value="WH-like_DNA-bd_sf"/>
</dbReference>
<dbReference type="SMART" id="SM01012">
    <property type="entry name" value="ANTAR"/>
    <property type="match status" value="1"/>
</dbReference>
<proteinExistence type="predicted"/>
<dbReference type="InterPro" id="IPR011006">
    <property type="entry name" value="CheY-like_superfamily"/>
</dbReference>
<dbReference type="Pfam" id="PF03861">
    <property type="entry name" value="ANTAR"/>
    <property type="match status" value="1"/>
</dbReference>
<keyword evidence="5" id="KW-1185">Reference proteome</keyword>
<evidence type="ECO:0000256" key="1">
    <source>
        <dbReference type="PROSITE-ProRule" id="PRU00169"/>
    </source>
</evidence>
<dbReference type="InterPro" id="IPR008327">
    <property type="entry name" value="Sig_transdc_resp-reg_antiterm"/>
</dbReference>
<dbReference type="PANTHER" id="PTHR43367">
    <property type="match status" value="1"/>
</dbReference>
<dbReference type="EMBL" id="CP036281">
    <property type="protein sequence ID" value="QDU80039.1"/>
    <property type="molecule type" value="Genomic_DNA"/>
</dbReference>
<evidence type="ECO:0000259" key="2">
    <source>
        <dbReference type="PROSITE" id="PS50110"/>
    </source>
</evidence>
<comment type="caution">
    <text evidence="1">Lacks conserved residue(s) required for the propagation of feature annotation.</text>
</comment>
<dbReference type="PROSITE" id="PS50921">
    <property type="entry name" value="ANTAR"/>
    <property type="match status" value="1"/>
</dbReference>
<feature type="domain" description="Response regulatory" evidence="2">
    <location>
        <begin position="6"/>
        <end position="120"/>
    </location>
</feature>
<organism evidence="4 5">
    <name type="scientific">Polystyrenella longa</name>
    <dbReference type="NCBI Taxonomy" id="2528007"/>
    <lineage>
        <taxon>Bacteria</taxon>
        <taxon>Pseudomonadati</taxon>
        <taxon>Planctomycetota</taxon>
        <taxon>Planctomycetia</taxon>
        <taxon>Planctomycetales</taxon>
        <taxon>Planctomycetaceae</taxon>
        <taxon>Polystyrenella</taxon>
    </lineage>
</organism>
<evidence type="ECO:0000313" key="4">
    <source>
        <dbReference type="EMBL" id="QDU80039.1"/>
    </source>
</evidence>
<dbReference type="CDD" id="cd00156">
    <property type="entry name" value="REC"/>
    <property type="match status" value="1"/>
</dbReference>
<name>A0A518CLD8_9PLAN</name>
<dbReference type="InterPro" id="IPR005561">
    <property type="entry name" value="ANTAR"/>
</dbReference>
<dbReference type="OrthoDB" id="9779069at2"/>
<dbReference type="Proteomes" id="UP000317178">
    <property type="component" value="Chromosome"/>
</dbReference>